<keyword evidence="3" id="KW-1185">Reference proteome</keyword>
<sequence>MNIFTTTGTMNFMESLRQKYINEKMVVMHSDEHSLLLHETTGPSVFQTPLRYEVIGSISSLEDEGFFAFNHISVSDEGRPIFEHLLRGRIKSIQGEPGFIALRLLRPQTSNTYIVLTQWSDKRFFKFWKESTNYLHLIATHEKGIGLKKSPLMFSSAPYVKTYTTLEDEEEE</sequence>
<dbReference type="OrthoDB" id="2352283at2"/>
<dbReference type="InterPro" id="IPR011008">
    <property type="entry name" value="Dimeric_a/b-barrel"/>
</dbReference>
<dbReference type="SUPFAM" id="SSF54909">
    <property type="entry name" value="Dimeric alpha+beta barrel"/>
    <property type="match status" value="1"/>
</dbReference>
<feature type="domain" description="ABM" evidence="1">
    <location>
        <begin position="66"/>
        <end position="160"/>
    </location>
</feature>
<evidence type="ECO:0000259" key="1">
    <source>
        <dbReference type="PROSITE" id="PS51725"/>
    </source>
</evidence>
<name>A0A380BEN7_SPOPA</name>
<dbReference type="InterPro" id="IPR007138">
    <property type="entry name" value="ABM_dom"/>
</dbReference>
<reference evidence="2 3" key="1">
    <citation type="submission" date="2018-06" db="EMBL/GenBank/DDBJ databases">
        <authorList>
            <consortium name="Pathogen Informatics"/>
            <person name="Doyle S."/>
        </authorList>
    </citation>
    <scope>NUCLEOTIDE SEQUENCE [LARGE SCALE GENOMIC DNA]</scope>
    <source>
        <strain evidence="3">ATCC 11859 / DSM 33 / NCIB 8841 / NCTC 4822</strain>
    </source>
</reference>
<dbReference type="InterPro" id="IPR050404">
    <property type="entry name" value="Heme-degrading_MO"/>
</dbReference>
<proteinExistence type="predicted"/>
<organism evidence="2 3">
    <name type="scientific">Sporosarcina pasteurii</name>
    <name type="common">Bacillus pasteurii</name>
    <dbReference type="NCBI Taxonomy" id="1474"/>
    <lineage>
        <taxon>Bacteria</taxon>
        <taxon>Bacillati</taxon>
        <taxon>Bacillota</taxon>
        <taxon>Bacilli</taxon>
        <taxon>Bacillales</taxon>
        <taxon>Caryophanaceae</taxon>
        <taxon>Sporosarcina</taxon>
    </lineage>
</organism>
<dbReference type="AlphaFoldDB" id="A0A380BEN7"/>
<accession>A0A380BEN7</accession>
<dbReference type="PANTHER" id="PTHR34474">
    <property type="entry name" value="SIGNAL TRANSDUCTION PROTEIN TRAP"/>
    <property type="match status" value="1"/>
</dbReference>
<dbReference type="Proteomes" id="UP000254519">
    <property type="component" value="Unassembled WGS sequence"/>
</dbReference>
<protein>
    <submittedName>
        <fullName evidence="2">Target of RNAIII-activating protein</fullName>
    </submittedName>
</protein>
<dbReference type="PANTHER" id="PTHR34474:SF2">
    <property type="entry name" value="SIGNAL TRANSDUCTION PROTEIN TRAP"/>
    <property type="match status" value="1"/>
</dbReference>
<gene>
    <name evidence="2" type="primary">traP</name>
    <name evidence="2" type="ORF">NCTC4822_00753</name>
</gene>
<dbReference type="Gene3D" id="3.30.70.100">
    <property type="match status" value="1"/>
</dbReference>
<dbReference type="RefSeq" id="WP_115360209.1">
    <property type="nucleotide sequence ID" value="NZ_CP038012.1"/>
</dbReference>
<evidence type="ECO:0000313" key="3">
    <source>
        <dbReference type="Proteomes" id="UP000254519"/>
    </source>
</evidence>
<evidence type="ECO:0000313" key="2">
    <source>
        <dbReference type="EMBL" id="SUI99751.1"/>
    </source>
</evidence>
<dbReference type="PROSITE" id="PS51725">
    <property type="entry name" value="ABM"/>
    <property type="match status" value="1"/>
</dbReference>
<dbReference type="Pfam" id="PF03992">
    <property type="entry name" value="ABM"/>
    <property type="match status" value="1"/>
</dbReference>
<dbReference type="EMBL" id="UGYZ01000002">
    <property type="protein sequence ID" value="SUI99751.1"/>
    <property type="molecule type" value="Genomic_DNA"/>
</dbReference>